<dbReference type="OrthoDB" id="2067887at2"/>
<dbReference type="Proteomes" id="UP000474104">
    <property type="component" value="Unassembled WGS sequence"/>
</dbReference>
<dbReference type="EMBL" id="VIRB01000085">
    <property type="protein sequence ID" value="NDO69860.1"/>
    <property type="molecule type" value="Genomic_DNA"/>
</dbReference>
<comment type="caution">
    <text evidence="1">The sequence shown here is derived from an EMBL/GenBank/DDBJ whole genome shotgun (WGS) entry which is preliminary data.</text>
</comment>
<reference evidence="1 2" key="1">
    <citation type="submission" date="2019-07" db="EMBL/GenBank/DDBJ databases">
        <title>Draft genome sequences of 15 bacterial species constituting the stable defined intestinal microbiota of the GM15 gnotobiotic mouse model.</title>
        <authorList>
            <person name="Elie C."/>
            <person name="Mathieu A."/>
            <person name="Saliou A."/>
            <person name="Darnaud M."/>
            <person name="Leulier F."/>
            <person name="Tamellini A."/>
        </authorList>
    </citation>
    <scope>NUCLEOTIDE SEQUENCE [LARGE SCALE GENOMIC DNA]</scope>
    <source>
        <strain evidence="2">ASF 502</strain>
    </source>
</reference>
<proteinExistence type="predicted"/>
<dbReference type="AlphaFoldDB" id="A0A9X5C8U6"/>
<name>A0A9X5C8U6_9FIRM</name>
<dbReference type="RefSeq" id="WP_004075965.1">
    <property type="nucleotide sequence ID" value="NZ_CASCYM010000005.1"/>
</dbReference>
<evidence type="ECO:0000313" key="1">
    <source>
        <dbReference type="EMBL" id="NDO69860.1"/>
    </source>
</evidence>
<evidence type="ECO:0008006" key="3">
    <source>
        <dbReference type="Google" id="ProtNLM"/>
    </source>
</evidence>
<protein>
    <recommendedName>
        <fullName evidence="3">Phage protein</fullName>
    </recommendedName>
</protein>
<gene>
    <name evidence="1" type="ORF">FMM80_14735</name>
</gene>
<organism evidence="1 2">
    <name type="scientific">Schaedlerella arabinosiphila</name>
    <dbReference type="NCBI Taxonomy" id="2044587"/>
    <lineage>
        <taxon>Bacteria</taxon>
        <taxon>Bacillati</taxon>
        <taxon>Bacillota</taxon>
        <taxon>Clostridia</taxon>
        <taxon>Lachnospirales</taxon>
        <taxon>Lachnospiraceae</taxon>
        <taxon>Schaedlerella</taxon>
    </lineage>
</organism>
<sequence>MFEELKFIELSGEKYPVKCDLVVLEKIQDEFGSLEEFEKKITPWEPKLDEAGEKIKNEKGNVETEFKMMDIKAMNTALYFMVNEGEEVAAEKVGREPHTYSRNEIVRKADINPGSLVLKLLKEYYRCFDLKNEETTQDQKSQENETNS</sequence>
<evidence type="ECO:0000313" key="2">
    <source>
        <dbReference type="Proteomes" id="UP000474104"/>
    </source>
</evidence>
<accession>A0A9X5C8U6</accession>